<name>A0A2T1N807_9FLAO</name>
<evidence type="ECO:0000313" key="2">
    <source>
        <dbReference type="Proteomes" id="UP000238430"/>
    </source>
</evidence>
<evidence type="ECO:0000313" key="1">
    <source>
        <dbReference type="EMBL" id="PSG87997.1"/>
    </source>
</evidence>
<proteinExistence type="predicted"/>
<keyword evidence="2" id="KW-1185">Reference proteome</keyword>
<gene>
    <name evidence="1" type="ORF">C7H61_12370</name>
</gene>
<sequence length="803" mass="91712">MKHFWYYLSIVFLFFSCNSDSKKVKVVDFISENADIVLTINNLEGFTNNLNNNDFLSSLNKTKSYQNTVAQFAFIKNLKTKHPIYIGINSKKETVFSFTTRLSDSIFTLDSTKRKSLQLKGFSAEEILIDSLKIYITKKDSILIGSNTKTELEQIINSKQKPEHIKNLINVQDKNAAFSVIATNNSPVKSLFKNEKITFSNFTNSLTFDADVSQDQIILNGITKATDSSNSLINVFKNTIPQTNQLAQITPSNSNGFLSLTYNNYTTFKNNLNAFTKKNDTLANSLLKHSIEFGEVYFESGNLFIINTKDIIATEEALISEQHLVETYRNVDLFNFSNPEIFNNTLAPFINKVEANHYCVLDQFVVFAKTTEALENVIANYQNQTTFSHRDYYKTVKSKISNDASILQILTPESLEATVKHNLHSEEDLNLKGYKTSAIQFIYDRDFAHFNAIFKKAKQSYRDNIISEVFNIKIENDVLNTPQFVTNHTNNQKEIIVQDITNKLYLISNNGKILWTKQLDGPILGEVNQIDMYKNSRLQLAFATPHRAYVLDRNGKDVDPFPLKFNNEITQPLAVFDYDKRHKYRLFVTQGKNVLLYDAKGKTVKGFEFESAKDLINTPPKHIRIGSKDYIVVKTDNHLHILSRRGKTRVNVKQQLNYSNQPVFEFNNGFITTTNNGKLATIDQNGNVNVANTNLKEKHQLVTTTKTLVSQSENILNIKDKTLNLDLANYTTPKLFYINNKIYVSVTDIQNQKTLLYDSNAKMIENFPVYGTSSIDLNNIDTDNKLEFVTKGESNNILVYKIN</sequence>
<dbReference type="InterPro" id="IPR015943">
    <property type="entry name" value="WD40/YVTN_repeat-like_dom_sf"/>
</dbReference>
<dbReference type="Gene3D" id="2.130.10.10">
    <property type="entry name" value="YVTN repeat-like/Quinoprotein amine dehydrogenase"/>
    <property type="match status" value="1"/>
</dbReference>
<dbReference type="SUPFAM" id="SSF50969">
    <property type="entry name" value="YVTN repeat-like/Quinoprotein amine dehydrogenase"/>
    <property type="match status" value="1"/>
</dbReference>
<dbReference type="InterPro" id="IPR021787">
    <property type="entry name" value="DUF3352"/>
</dbReference>
<dbReference type="PROSITE" id="PS51257">
    <property type="entry name" value="PROKAR_LIPOPROTEIN"/>
    <property type="match status" value="1"/>
</dbReference>
<organism evidence="1 2">
    <name type="scientific">Mesoflavibacter zeaxanthinifaciens subsp. sabulilitoris</name>
    <dbReference type="NCBI Taxonomy" id="1520893"/>
    <lineage>
        <taxon>Bacteria</taxon>
        <taxon>Pseudomonadati</taxon>
        <taxon>Bacteroidota</taxon>
        <taxon>Flavobacteriia</taxon>
        <taxon>Flavobacteriales</taxon>
        <taxon>Flavobacteriaceae</taxon>
        <taxon>Mesoflavibacter</taxon>
    </lineage>
</organism>
<dbReference type="RefSeq" id="WP_106680198.1">
    <property type="nucleotide sequence ID" value="NZ_JACHWV010000004.1"/>
</dbReference>
<dbReference type="OrthoDB" id="1093345at2"/>
<dbReference type="AlphaFoldDB" id="A0A2T1N807"/>
<reference evidence="1 2" key="1">
    <citation type="submission" date="2018-03" db="EMBL/GenBank/DDBJ databases">
        <title>Mesoflavibacter sp. HG37 and Mesoflavibacter sp. HG96 sp.nov., two marine bacteria isolated from seawater of Western Pacific Ocean.</title>
        <authorList>
            <person name="Cheng H."/>
            <person name="Wu Y.-H."/>
            <person name="Guo L.-L."/>
            <person name="Xu X.-W."/>
        </authorList>
    </citation>
    <scope>NUCLEOTIDE SEQUENCE [LARGE SCALE GENOMIC DNA]</scope>
    <source>
        <strain evidence="1 2">KCTC 42117</strain>
    </source>
</reference>
<dbReference type="EMBL" id="PXOT01000025">
    <property type="protein sequence ID" value="PSG87997.1"/>
    <property type="molecule type" value="Genomic_DNA"/>
</dbReference>
<dbReference type="Pfam" id="PF11832">
    <property type="entry name" value="DUF3352"/>
    <property type="match status" value="1"/>
</dbReference>
<protein>
    <submittedName>
        <fullName evidence="1">Ribonuclease HII</fullName>
    </submittedName>
</protein>
<dbReference type="Proteomes" id="UP000238430">
    <property type="component" value="Unassembled WGS sequence"/>
</dbReference>
<accession>A0A2T1N807</accession>
<dbReference type="InterPro" id="IPR011044">
    <property type="entry name" value="Quino_amine_DH_bsu"/>
</dbReference>
<comment type="caution">
    <text evidence="1">The sequence shown here is derived from an EMBL/GenBank/DDBJ whole genome shotgun (WGS) entry which is preliminary data.</text>
</comment>